<keyword evidence="10" id="KW-1185">Reference proteome</keyword>
<keyword evidence="7 8" id="KW-0472">Membrane</keyword>
<dbReference type="PANTHER" id="PTHR45649">
    <property type="entry name" value="AMINO-ACID PERMEASE BAT1"/>
    <property type="match status" value="1"/>
</dbReference>
<comment type="caution">
    <text evidence="9">The sequence shown here is derived from an EMBL/GenBank/DDBJ whole genome shotgun (WGS) entry which is preliminary data.</text>
</comment>
<feature type="transmembrane region" description="Helical" evidence="8">
    <location>
        <begin position="132"/>
        <end position="161"/>
    </location>
</feature>
<dbReference type="GO" id="GO:0006865">
    <property type="term" value="P:amino acid transport"/>
    <property type="evidence" value="ECO:0007669"/>
    <property type="project" value="UniProtKB-KW"/>
</dbReference>
<evidence type="ECO:0000256" key="1">
    <source>
        <dbReference type="ARBA" id="ARBA00004141"/>
    </source>
</evidence>
<evidence type="ECO:0000256" key="2">
    <source>
        <dbReference type="ARBA" id="ARBA00009523"/>
    </source>
</evidence>
<feature type="transmembrane region" description="Helical" evidence="8">
    <location>
        <begin position="490"/>
        <end position="511"/>
    </location>
</feature>
<evidence type="ECO:0000313" key="9">
    <source>
        <dbReference type="EMBL" id="GAO50297.1"/>
    </source>
</evidence>
<sequence>MFVVLRLDREDLITVMRVYASLLLPRTRPGPGKWRNEGHRLGYKQSLHRTYKFFENFAASFAALYFIGGIRATFYYGASAAGPAAYWSSYVITCIFAFITAAMLAEVCSALPAAGSIYFWAAESGGPKLGRLFGFIVAWWSSTAWTTFVASNCQGAANYLLSELAVFGKWTTDTTDIKFRAVQWAIAQFFLMCCIASNYLPPRVYKWIFKIATAIILLDFVLNVIWLPIRVSQTYGFQSAKWVFTETTNSTGAPMGWSWVLSFFSAAGVIVGFDASGHVAEETKNASVVAARGLFWSAVASGLFGFATVILFLFCTPNLEVLSSLIAPQPFVLLYAMALGKGGHIFMNIISISALLFNTSVAIVASSRLVYAIARDGVLPFSGWIAKVSPSGQPRNAVTVIWVVAALILCSILPSNVAFTSLVSAAALPTIAAYALIAFGRLFLTPKAFRNAPWSLGILSKPFQVIALVWNLYILGVLSSPLYYPTSAATLNYAPVIFGGITLFAVLCWWFTPAEAWMRQKPLEEVIELSQEGGHGGHQSAFVAGVRQRRGSKGSSE</sequence>
<reference evidence="9 10" key="2">
    <citation type="journal article" date="2014" name="J. Gen. Appl. Microbiol.">
        <title>The early diverging ascomycetous budding yeast Saitoella complicata has three histone deacetylases belonging to the Clr6, Hos2, and Rpd3 lineages.</title>
        <authorList>
            <person name="Nishida H."/>
            <person name="Matsumoto T."/>
            <person name="Kondo S."/>
            <person name="Hamamoto M."/>
            <person name="Yoshikawa H."/>
        </authorList>
    </citation>
    <scope>NUCLEOTIDE SEQUENCE [LARGE SCALE GENOMIC DNA]</scope>
    <source>
        <strain evidence="9 10">NRRL Y-17804</strain>
    </source>
</reference>
<evidence type="ECO:0000256" key="5">
    <source>
        <dbReference type="ARBA" id="ARBA00022970"/>
    </source>
</evidence>
<feature type="transmembrane region" description="Helical" evidence="8">
    <location>
        <begin position="294"/>
        <end position="315"/>
    </location>
</feature>
<dbReference type="PIRSF" id="PIRSF006060">
    <property type="entry name" value="AA_transporter"/>
    <property type="match status" value="1"/>
</dbReference>
<feature type="transmembrane region" description="Helical" evidence="8">
    <location>
        <begin position="57"/>
        <end position="78"/>
    </location>
</feature>
<organism evidence="9 10">
    <name type="scientific">Saitoella complicata (strain BCRC 22490 / CBS 7301 / JCM 7358 / NBRC 10748 / NRRL Y-17804)</name>
    <dbReference type="NCBI Taxonomy" id="698492"/>
    <lineage>
        <taxon>Eukaryota</taxon>
        <taxon>Fungi</taxon>
        <taxon>Dikarya</taxon>
        <taxon>Ascomycota</taxon>
        <taxon>Taphrinomycotina</taxon>
        <taxon>Taphrinomycotina incertae sedis</taxon>
        <taxon>Saitoella</taxon>
    </lineage>
</organism>
<feature type="transmembrane region" description="Helical" evidence="8">
    <location>
        <begin position="345"/>
        <end position="363"/>
    </location>
</feature>
<feature type="transmembrane region" description="Helical" evidence="8">
    <location>
        <begin position="425"/>
        <end position="444"/>
    </location>
</feature>
<evidence type="ECO:0000313" key="10">
    <source>
        <dbReference type="Proteomes" id="UP000033140"/>
    </source>
</evidence>
<feature type="transmembrane region" description="Helical" evidence="8">
    <location>
        <begin position="398"/>
        <end position="419"/>
    </location>
</feature>
<feature type="transmembrane region" description="Helical" evidence="8">
    <location>
        <begin position="256"/>
        <end position="273"/>
    </location>
</feature>
<gene>
    <name evidence="9" type="ORF">G7K_4427-t1</name>
</gene>
<dbReference type="Proteomes" id="UP000033140">
    <property type="component" value="Unassembled WGS sequence"/>
</dbReference>
<dbReference type="STRING" id="698492.A0A0E9NK91"/>
<dbReference type="Pfam" id="PF13520">
    <property type="entry name" value="AA_permease_2"/>
    <property type="match status" value="1"/>
</dbReference>
<evidence type="ECO:0008006" key="11">
    <source>
        <dbReference type="Google" id="ProtNLM"/>
    </source>
</evidence>
<proteinExistence type="inferred from homology"/>
<feature type="transmembrane region" description="Helical" evidence="8">
    <location>
        <begin position="207"/>
        <end position="229"/>
    </location>
</feature>
<keyword evidence="3" id="KW-0813">Transport</keyword>
<dbReference type="GO" id="GO:0022857">
    <property type="term" value="F:transmembrane transporter activity"/>
    <property type="evidence" value="ECO:0007669"/>
    <property type="project" value="InterPro"/>
</dbReference>
<evidence type="ECO:0000256" key="6">
    <source>
        <dbReference type="ARBA" id="ARBA00022989"/>
    </source>
</evidence>
<protein>
    <recommendedName>
        <fullName evidence="11">Amino acid permease/ SLC12A domain-containing protein</fullName>
    </recommendedName>
</protein>
<reference evidence="9 10" key="3">
    <citation type="journal article" date="2015" name="Genome Announc.">
        <title>Draft Genome Sequence of the Archiascomycetous Yeast Saitoella complicata.</title>
        <authorList>
            <person name="Yamauchi K."/>
            <person name="Kondo S."/>
            <person name="Hamamoto M."/>
            <person name="Takahashi Y."/>
            <person name="Ogura Y."/>
            <person name="Hayashi T."/>
            <person name="Nishida H."/>
        </authorList>
    </citation>
    <scope>NUCLEOTIDE SEQUENCE [LARGE SCALE GENOMIC DNA]</scope>
    <source>
        <strain evidence="9 10">NRRL Y-17804</strain>
    </source>
</reference>
<evidence type="ECO:0000256" key="8">
    <source>
        <dbReference type="SAM" id="Phobius"/>
    </source>
</evidence>
<dbReference type="InterPro" id="IPR002293">
    <property type="entry name" value="AA/rel_permease1"/>
</dbReference>
<dbReference type="Gene3D" id="1.20.1740.10">
    <property type="entry name" value="Amino acid/polyamine transporter I"/>
    <property type="match status" value="1"/>
</dbReference>
<reference evidence="9 10" key="1">
    <citation type="journal article" date="2011" name="J. Gen. Appl. Microbiol.">
        <title>Draft genome sequencing of the enigmatic yeast Saitoella complicata.</title>
        <authorList>
            <person name="Nishida H."/>
            <person name="Hamamoto M."/>
            <person name="Sugiyama J."/>
        </authorList>
    </citation>
    <scope>NUCLEOTIDE SEQUENCE [LARGE SCALE GENOMIC DNA]</scope>
    <source>
        <strain evidence="9 10">NRRL Y-17804</strain>
    </source>
</reference>
<feature type="transmembrane region" description="Helical" evidence="8">
    <location>
        <begin position="181"/>
        <end position="200"/>
    </location>
</feature>
<accession>A0A0E9NK91</accession>
<evidence type="ECO:0000256" key="3">
    <source>
        <dbReference type="ARBA" id="ARBA00022448"/>
    </source>
</evidence>
<keyword evidence="5" id="KW-0029">Amino-acid transport</keyword>
<dbReference type="OMA" id="LSWWFIP"/>
<name>A0A0E9NK91_SAICN</name>
<comment type="subcellular location">
    <subcellularLocation>
        <location evidence="1">Membrane</location>
        <topology evidence="1">Multi-pass membrane protein</topology>
    </subcellularLocation>
</comment>
<keyword evidence="6 8" id="KW-1133">Transmembrane helix</keyword>
<comment type="similarity">
    <text evidence="2">Belongs to the amino acid-polyamine-organocation (APC) superfamily.</text>
</comment>
<dbReference type="EMBL" id="BACD03000031">
    <property type="protein sequence ID" value="GAO50297.1"/>
    <property type="molecule type" value="Genomic_DNA"/>
</dbReference>
<dbReference type="PANTHER" id="PTHR45649:SF13">
    <property type="entry name" value="THIAMINE TRANSPORTER THI9"/>
    <property type="match status" value="1"/>
</dbReference>
<feature type="transmembrane region" description="Helical" evidence="8">
    <location>
        <begin position="90"/>
        <end position="120"/>
    </location>
</feature>
<dbReference type="GO" id="GO:0016020">
    <property type="term" value="C:membrane"/>
    <property type="evidence" value="ECO:0007669"/>
    <property type="project" value="UniProtKB-SubCell"/>
</dbReference>
<evidence type="ECO:0000256" key="4">
    <source>
        <dbReference type="ARBA" id="ARBA00022692"/>
    </source>
</evidence>
<keyword evidence="4 8" id="KW-0812">Transmembrane</keyword>
<evidence type="ECO:0000256" key="7">
    <source>
        <dbReference type="ARBA" id="ARBA00023136"/>
    </source>
</evidence>
<dbReference type="AlphaFoldDB" id="A0A0E9NK91"/>